<dbReference type="Proteomes" id="UP001153555">
    <property type="component" value="Unassembled WGS sequence"/>
</dbReference>
<sequence length="183" mass="20377">MATSHGLVVLNTPFDFDRCTLRIMNPGTSEYIDLPLHVVKGVKLTFDAISAGDVPYECDILTVGSYDGSWRHLRTDRLSREAKSLMSMGPGLSTEGFVHWVPSFGGEKVLVSGGKNLTLVVALGILSWDVWEMNPEMGVWRKAFSVGLEKEMWRFEEVFLNEDDRLIPVWLVKLPGGDGVCSE</sequence>
<dbReference type="EMBL" id="CACSLK010020336">
    <property type="protein sequence ID" value="CAA0820244.1"/>
    <property type="molecule type" value="Genomic_DNA"/>
</dbReference>
<dbReference type="AlphaFoldDB" id="A0A9N7N2J4"/>
<organism evidence="1 2">
    <name type="scientific">Striga hermonthica</name>
    <name type="common">Purple witchweed</name>
    <name type="synonym">Buchnera hermonthica</name>
    <dbReference type="NCBI Taxonomy" id="68872"/>
    <lineage>
        <taxon>Eukaryota</taxon>
        <taxon>Viridiplantae</taxon>
        <taxon>Streptophyta</taxon>
        <taxon>Embryophyta</taxon>
        <taxon>Tracheophyta</taxon>
        <taxon>Spermatophyta</taxon>
        <taxon>Magnoliopsida</taxon>
        <taxon>eudicotyledons</taxon>
        <taxon>Gunneridae</taxon>
        <taxon>Pentapetalae</taxon>
        <taxon>asterids</taxon>
        <taxon>lamiids</taxon>
        <taxon>Lamiales</taxon>
        <taxon>Orobanchaceae</taxon>
        <taxon>Buchnereae</taxon>
        <taxon>Striga</taxon>
    </lineage>
</organism>
<accession>A0A9N7N2J4</accession>
<name>A0A9N7N2J4_STRHE</name>
<protein>
    <submittedName>
        <fullName evidence="1">Uncharacterized protein</fullName>
    </submittedName>
</protein>
<evidence type="ECO:0000313" key="1">
    <source>
        <dbReference type="EMBL" id="CAA0820244.1"/>
    </source>
</evidence>
<keyword evidence="2" id="KW-1185">Reference proteome</keyword>
<comment type="caution">
    <text evidence="1">The sequence shown here is derived from an EMBL/GenBank/DDBJ whole genome shotgun (WGS) entry which is preliminary data.</text>
</comment>
<gene>
    <name evidence="1" type="ORF">SHERM_01482</name>
</gene>
<proteinExistence type="predicted"/>
<reference evidence="1" key="1">
    <citation type="submission" date="2019-12" db="EMBL/GenBank/DDBJ databases">
        <authorList>
            <person name="Scholes J."/>
        </authorList>
    </citation>
    <scope>NUCLEOTIDE SEQUENCE</scope>
</reference>
<dbReference type="OrthoDB" id="1918594at2759"/>
<evidence type="ECO:0000313" key="2">
    <source>
        <dbReference type="Proteomes" id="UP001153555"/>
    </source>
</evidence>